<organism evidence="1 2">
    <name type="scientific">Xanthomonas oryzae pv. oryzicola (strain BLS256)</name>
    <dbReference type="NCBI Taxonomy" id="383407"/>
    <lineage>
        <taxon>Bacteria</taxon>
        <taxon>Pseudomonadati</taxon>
        <taxon>Pseudomonadota</taxon>
        <taxon>Gammaproteobacteria</taxon>
        <taxon>Lysobacterales</taxon>
        <taxon>Lysobacteraceae</taxon>
        <taxon>Xanthomonas</taxon>
    </lineage>
</organism>
<reference evidence="1 2" key="1">
    <citation type="journal article" date="2011" name="J. Bacteriol.">
        <title>Two new complete genome sequences offer insight into host and tissue specificity of plant pathogenic Xanthomonas spp.</title>
        <authorList>
            <person name="Bogdanove A.J."/>
            <person name="Koebnik R."/>
            <person name="Lu H."/>
            <person name="Furutani A."/>
            <person name="Angiuoli S.V."/>
            <person name="Patil P.B."/>
            <person name="Van Sluys M.A."/>
            <person name="Ryan R.P."/>
            <person name="Meyer D.F."/>
            <person name="Han S.W."/>
            <person name="Aparna G."/>
            <person name="Rajaram M."/>
            <person name="Delcher A.L."/>
            <person name="Phillippy A.M."/>
            <person name="Puiu D."/>
            <person name="Schatz M.C."/>
            <person name="Shumway M."/>
            <person name="Sommer D.D."/>
            <person name="Trapnell C."/>
            <person name="Benahmed F."/>
            <person name="Dimitrov G."/>
            <person name="Madupu R."/>
            <person name="Radune D."/>
            <person name="Sullivan S."/>
            <person name="Jha G."/>
            <person name="Ishihara H."/>
            <person name="Lee S.W."/>
            <person name="Pandey A."/>
            <person name="Sharma V."/>
            <person name="Sriariyanun M."/>
            <person name="Szurek B."/>
            <person name="Vera-Cruz C.M."/>
            <person name="Dorman K.S."/>
            <person name="Ronald P.C."/>
            <person name="Verdier V."/>
            <person name="Dow J.M."/>
            <person name="Sonti R.V."/>
            <person name="Tsuge S."/>
            <person name="Brendel V.P."/>
            <person name="Rabinowicz P.D."/>
            <person name="Leach J.E."/>
            <person name="White F.F."/>
            <person name="Salzberg S.L."/>
        </authorList>
    </citation>
    <scope>NUCLEOTIDE SEQUENCE [LARGE SCALE GENOMIC DNA]</scope>
    <source>
        <strain evidence="1 2">BLS256</strain>
    </source>
</reference>
<proteinExistence type="predicted"/>
<dbReference type="AlphaFoldDB" id="G7THW8"/>
<dbReference type="EMBL" id="CP003057">
    <property type="protein sequence ID" value="AEQ94302.1"/>
    <property type="molecule type" value="Genomic_DNA"/>
</dbReference>
<dbReference type="KEGG" id="xor:XOC_0035"/>
<gene>
    <name evidence="1" type="ORF">XOC_0035</name>
</gene>
<evidence type="ECO:0000313" key="2">
    <source>
        <dbReference type="Proteomes" id="UP000008851"/>
    </source>
</evidence>
<dbReference type="Proteomes" id="UP000008851">
    <property type="component" value="Chromosome"/>
</dbReference>
<sequence length="48" mass="5317">MARYFLSGCVEHRQYQATHVGIGKIGCNAYLMIVLTIGQELDGLPAYD</sequence>
<accession>G7THW8</accession>
<dbReference type="HOGENOM" id="CLU_3159366_0_0_6"/>
<evidence type="ECO:0000313" key="1">
    <source>
        <dbReference type="EMBL" id="AEQ94302.1"/>
    </source>
</evidence>
<protein>
    <submittedName>
        <fullName evidence="1">Uncharacterized protein</fullName>
    </submittedName>
</protein>
<name>G7THW8_XANOB</name>